<feature type="transmembrane region" description="Helical" evidence="1">
    <location>
        <begin position="156"/>
        <end position="179"/>
    </location>
</feature>
<keyword evidence="1" id="KW-0812">Transmembrane</keyword>
<dbReference type="Proteomes" id="UP000243468">
    <property type="component" value="Unassembled WGS sequence"/>
</dbReference>
<reference evidence="3" key="1">
    <citation type="submission" date="2016-09" db="EMBL/GenBank/DDBJ databases">
        <authorList>
            <person name="Varghese N."/>
            <person name="Submissions S."/>
        </authorList>
    </citation>
    <scope>NUCLEOTIDE SEQUENCE [LARGE SCALE GENOMIC DNA]</scope>
    <source>
        <strain evidence="3">ANC 4667</strain>
    </source>
</reference>
<feature type="transmembrane region" description="Helical" evidence="1">
    <location>
        <begin position="33"/>
        <end position="51"/>
    </location>
</feature>
<dbReference type="EMBL" id="FMYO01000009">
    <property type="protein sequence ID" value="SDC61816.1"/>
    <property type="molecule type" value="Genomic_DNA"/>
</dbReference>
<keyword evidence="1" id="KW-0472">Membrane</keyword>
<gene>
    <name evidence="2" type="ORF">SAMN05421732_10973</name>
</gene>
<feature type="transmembrane region" description="Helical" evidence="1">
    <location>
        <begin position="7"/>
        <end position="27"/>
    </location>
</feature>
<dbReference type="RefSeq" id="WP_228143300.1">
    <property type="nucleotide sequence ID" value="NZ_BAABKJ010000014.1"/>
</dbReference>
<sequence length="241" mass="27836">MKSVVVAFKALMEFMLLLLKIFFIFMKMITIDLLIKILPVFLAIVPFLVWLDKAKRFTHRRKFYLNRLEAVKEYLDNYYNSDKNKLEKDCAAQALVCSEKTSHLEVDYIIKVFPQRFFIMIRKLITARHFITALIADDKIILTAQSSKESYKKKRMILVGSYFSSIIIIPLNNILVFLIKKIDWFPLVEVSEWVLVAGGICTLVIGTIIAIISGLLFRAIDAAIEIYDDLKVGCIPKKQES</sequence>
<keyword evidence="3" id="KW-1185">Reference proteome</keyword>
<evidence type="ECO:0000313" key="2">
    <source>
        <dbReference type="EMBL" id="SDC61816.1"/>
    </source>
</evidence>
<dbReference type="AlphaFoldDB" id="A0A1G6N3N1"/>
<proteinExistence type="predicted"/>
<evidence type="ECO:0000313" key="3">
    <source>
        <dbReference type="Proteomes" id="UP000243468"/>
    </source>
</evidence>
<feature type="transmembrane region" description="Helical" evidence="1">
    <location>
        <begin position="194"/>
        <end position="217"/>
    </location>
</feature>
<protein>
    <submittedName>
        <fullName evidence="2">Uncharacterized protein</fullName>
    </submittedName>
</protein>
<organism evidence="2 3">
    <name type="scientific">Acinetobacter kookii</name>
    <dbReference type="NCBI Taxonomy" id="1226327"/>
    <lineage>
        <taxon>Bacteria</taxon>
        <taxon>Pseudomonadati</taxon>
        <taxon>Pseudomonadota</taxon>
        <taxon>Gammaproteobacteria</taxon>
        <taxon>Moraxellales</taxon>
        <taxon>Moraxellaceae</taxon>
        <taxon>Acinetobacter</taxon>
    </lineage>
</organism>
<keyword evidence="1" id="KW-1133">Transmembrane helix</keyword>
<evidence type="ECO:0000256" key="1">
    <source>
        <dbReference type="SAM" id="Phobius"/>
    </source>
</evidence>
<accession>A0A1G6N3N1</accession>
<name>A0A1G6N3N1_9GAMM</name>